<dbReference type="InterPro" id="IPR001202">
    <property type="entry name" value="WW_dom"/>
</dbReference>
<evidence type="ECO:0000313" key="7">
    <source>
        <dbReference type="EMBL" id="KAH6823910.1"/>
    </source>
</evidence>
<feature type="domain" description="RRM" evidence="6">
    <location>
        <begin position="87"/>
        <end position="168"/>
    </location>
</feature>
<feature type="domain" description="RRM" evidence="6">
    <location>
        <begin position="181"/>
        <end position="261"/>
    </location>
</feature>
<evidence type="ECO:0000256" key="1">
    <source>
        <dbReference type="ARBA" id="ARBA00022737"/>
    </source>
</evidence>
<accession>A0AAD4IYK6</accession>
<dbReference type="Pfam" id="PF00076">
    <property type="entry name" value="RRM_1"/>
    <property type="match status" value="2"/>
</dbReference>
<evidence type="ECO:0000259" key="5">
    <source>
        <dbReference type="PROSITE" id="PS50020"/>
    </source>
</evidence>
<evidence type="ECO:0000256" key="3">
    <source>
        <dbReference type="PROSITE-ProRule" id="PRU00176"/>
    </source>
</evidence>
<dbReference type="SUPFAM" id="SSF51045">
    <property type="entry name" value="WW domain"/>
    <property type="match status" value="1"/>
</dbReference>
<dbReference type="GO" id="GO:0003723">
    <property type="term" value="F:RNA binding"/>
    <property type="evidence" value="ECO:0007669"/>
    <property type="project" value="UniProtKB-UniRule"/>
</dbReference>
<dbReference type="InterPro" id="IPR036020">
    <property type="entry name" value="WW_dom_sf"/>
</dbReference>
<dbReference type="Proteomes" id="UP001190926">
    <property type="component" value="Unassembled WGS sequence"/>
</dbReference>
<proteinExistence type="predicted"/>
<dbReference type="SMART" id="SM00456">
    <property type="entry name" value="WW"/>
    <property type="match status" value="1"/>
</dbReference>
<dbReference type="Gene3D" id="2.20.70.10">
    <property type="match status" value="1"/>
</dbReference>
<evidence type="ECO:0000259" key="6">
    <source>
        <dbReference type="PROSITE" id="PS50102"/>
    </source>
</evidence>
<feature type="compositionally biased region" description="Basic and acidic residues" evidence="4">
    <location>
        <begin position="24"/>
        <end position="36"/>
    </location>
</feature>
<feature type="compositionally biased region" description="Polar residues" evidence="4">
    <location>
        <begin position="49"/>
        <end position="66"/>
    </location>
</feature>
<dbReference type="EMBL" id="SDAM02000556">
    <property type="protein sequence ID" value="KAH6823910.1"/>
    <property type="molecule type" value="Genomic_DNA"/>
</dbReference>
<dbReference type="AlphaFoldDB" id="A0AAD4IYK6"/>
<evidence type="ECO:0000256" key="4">
    <source>
        <dbReference type="SAM" id="MobiDB-lite"/>
    </source>
</evidence>
<dbReference type="CDD" id="cd00201">
    <property type="entry name" value="WW"/>
    <property type="match status" value="1"/>
</dbReference>
<feature type="compositionally biased region" description="Basic and acidic residues" evidence="4">
    <location>
        <begin position="1"/>
        <end position="12"/>
    </location>
</feature>
<sequence>MERHGGERRADHCATAPPFPADGGHYHYDDRQEHFNGGHYQPDHRHHNNFNGQHNEFTNADSNPSLPLSGHKRPFPHSNNVDYGGFVKLYAVGIPRTATELDVSTVFGEFGDIVEVVLLKDKRTGLQQECCFVKYATVEQADHAVTAFNTQYTFPGAVVPLKVKYADKERERLGSIGAPIHKLYVGCLSRQALKWDIEEIFSPFGVIEEIFIVRDEFRHNRGCCFVQYISKDMALAAIRALHGTYVMRGCEQPLIVRFADPKKPRPGDSRTAAYSNDSASAHMLPSEMQQMKFSHSGCKIETMASNNTAPLSNVFDSSAELETSIECDWSEHVSPDGDLYYYNCVTCESRWEKPEEYVHYEQELDSLEEQQQHQQEYKIQALSSPEVSETQKVAAMT</sequence>
<dbReference type="InterPro" id="IPR012677">
    <property type="entry name" value="Nucleotide-bd_a/b_plait_sf"/>
</dbReference>
<name>A0AAD4IYK6_PERFH</name>
<evidence type="ECO:0000313" key="8">
    <source>
        <dbReference type="Proteomes" id="UP001190926"/>
    </source>
</evidence>
<dbReference type="SUPFAM" id="SSF54928">
    <property type="entry name" value="RNA-binding domain, RBD"/>
    <property type="match status" value="2"/>
</dbReference>
<feature type="domain" description="WW" evidence="5">
    <location>
        <begin position="323"/>
        <end position="356"/>
    </location>
</feature>
<protein>
    <recommendedName>
        <fullName evidence="9">Flowering time control protein FCA</fullName>
    </recommendedName>
</protein>
<dbReference type="PROSITE" id="PS01159">
    <property type="entry name" value="WW_DOMAIN_1"/>
    <property type="match status" value="1"/>
</dbReference>
<keyword evidence="8" id="KW-1185">Reference proteome</keyword>
<reference evidence="7 8" key="1">
    <citation type="journal article" date="2021" name="Nat. Commun.">
        <title>Incipient diploidization of the medicinal plant Perilla within 10,000 years.</title>
        <authorList>
            <person name="Zhang Y."/>
            <person name="Shen Q."/>
            <person name="Leng L."/>
            <person name="Zhang D."/>
            <person name="Chen S."/>
            <person name="Shi Y."/>
            <person name="Ning Z."/>
            <person name="Chen S."/>
        </authorList>
    </citation>
    <scope>NUCLEOTIDE SEQUENCE [LARGE SCALE GENOMIC DNA]</scope>
    <source>
        <strain evidence="8">cv. PC099</strain>
    </source>
</reference>
<gene>
    <name evidence="7" type="ORF">C2S53_013606</name>
</gene>
<evidence type="ECO:0000256" key="2">
    <source>
        <dbReference type="ARBA" id="ARBA00022884"/>
    </source>
</evidence>
<dbReference type="PROSITE" id="PS50102">
    <property type="entry name" value="RRM"/>
    <property type="match status" value="2"/>
</dbReference>
<dbReference type="InterPro" id="IPR000504">
    <property type="entry name" value="RRM_dom"/>
</dbReference>
<dbReference type="InterPro" id="IPR035979">
    <property type="entry name" value="RBD_domain_sf"/>
</dbReference>
<dbReference type="PANTHER" id="PTHR24012">
    <property type="entry name" value="RNA BINDING PROTEIN"/>
    <property type="match status" value="1"/>
</dbReference>
<comment type="caution">
    <text evidence="7">The sequence shown here is derived from an EMBL/GenBank/DDBJ whole genome shotgun (WGS) entry which is preliminary data.</text>
</comment>
<keyword evidence="2 3" id="KW-0694">RNA-binding</keyword>
<dbReference type="Pfam" id="PF00397">
    <property type="entry name" value="WW"/>
    <property type="match status" value="1"/>
</dbReference>
<evidence type="ECO:0008006" key="9">
    <source>
        <dbReference type="Google" id="ProtNLM"/>
    </source>
</evidence>
<dbReference type="PROSITE" id="PS50020">
    <property type="entry name" value="WW_DOMAIN_2"/>
    <property type="match status" value="1"/>
</dbReference>
<dbReference type="Gene3D" id="3.30.70.330">
    <property type="match status" value="2"/>
</dbReference>
<organism evidence="7 8">
    <name type="scientific">Perilla frutescens var. hirtella</name>
    <name type="common">Perilla citriodora</name>
    <name type="synonym">Perilla setoyensis</name>
    <dbReference type="NCBI Taxonomy" id="608512"/>
    <lineage>
        <taxon>Eukaryota</taxon>
        <taxon>Viridiplantae</taxon>
        <taxon>Streptophyta</taxon>
        <taxon>Embryophyta</taxon>
        <taxon>Tracheophyta</taxon>
        <taxon>Spermatophyta</taxon>
        <taxon>Magnoliopsida</taxon>
        <taxon>eudicotyledons</taxon>
        <taxon>Gunneridae</taxon>
        <taxon>Pentapetalae</taxon>
        <taxon>asterids</taxon>
        <taxon>lamiids</taxon>
        <taxon>Lamiales</taxon>
        <taxon>Lamiaceae</taxon>
        <taxon>Nepetoideae</taxon>
        <taxon>Elsholtzieae</taxon>
        <taxon>Perilla</taxon>
    </lineage>
</organism>
<keyword evidence="1" id="KW-0677">Repeat</keyword>
<dbReference type="SMART" id="SM00360">
    <property type="entry name" value="RRM"/>
    <property type="match status" value="2"/>
</dbReference>
<feature type="region of interest" description="Disordered" evidence="4">
    <location>
        <begin position="1"/>
        <end position="68"/>
    </location>
</feature>